<evidence type="ECO:0000313" key="4">
    <source>
        <dbReference type="Proteomes" id="UP000503278"/>
    </source>
</evidence>
<name>A0A7L5E4N5_9SPHI</name>
<gene>
    <name evidence="3" type="ORF">HH214_03145</name>
</gene>
<dbReference type="AlphaFoldDB" id="A0A7L5E4N5"/>
<sequence length="72" mass="8181">MTMKKGDTVHWNWGQSEAEGKIEEKHDKPVQKTIKGTKVKRNASKDEPAYEIKQANGNKVLKSESELEKGKK</sequence>
<accession>A0A7L5E4N5</accession>
<feature type="compositionally biased region" description="Basic and acidic residues" evidence="1">
    <location>
        <begin position="61"/>
        <end position="72"/>
    </location>
</feature>
<dbReference type="InterPro" id="IPR021331">
    <property type="entry name" value="Hva1_TUDOR"/>
</dbReference>
<proteinExistence type="predicted"/>
<dbReference type="EMBL" id="CP051682">
    <property type="protein sequence ID" value="QJD98280.1"/>
    <property type="molecule type" value="Genomic_DNA"/>
</dbReference>
<feature type="compositionally biased region" description="Basic and acidic residues" evidence="1">
    <location>
        <begin position="18"/>
        <end position="30"/>
    </location>
</feature>
<dbReference type="KEGG" id="mrob:HH214_03145"/>
<feature type="domain" description="Hypervirulence associated protein TUDOR" evidence="2">
    <location>
        <begin position="6"/>
        <end position="67"/>
    </location>
</feature>
<organism evidence="3 4">
    <name type="scientific">Mucilaginibacter robiniae</name>
    <dbReference type="NCBI Taxonomy" id="2728022"/>
    <lineage>
        <taxon>Bacteria</taxon>
        <taxon>Pseudomonadati</taxon>
        <taxon>Bacteroidota</taxon>
        <taxon>Sphingobacteriia</taxon>
        <taxon>Sphingobacteriales</taxon>
        <taxon>Sphingobacteriaceae</taxon>
        <taxon>Mucilaginibacter</taxon>
    </lineage>
</organism>
<evidence type="ECO:0000259" key="2">
    <source>
        <dbReference type="Pfam" id="PF11160"/>
    </source>
</evidence>
<evidence type="ECO:0000256" key="1">
    <source>
        <dbReference type="SAM" id="MobiDB-lite"/>
    </source>
</evidence>
<dbReference type="Pfam" id="PF11160">
    <property type="entry name" value="Hva1_TUDOR"/>
    <property type="match status" value="1"/>
</dbReference>
<reference evidence="3 4" key="1">
    <citation type="submission" date="2020-04" db="EMBL/GenBank/DDBJ databases">
        <title>Genome sequencing of novel species.</title>
        <authorList>
            <person name="Heo J."/>
            <person name="Kim S.-J."/>
            <person name="Kim J.-S."/>
            <person name="Hong S.-B."/>
            <person name="Kwon S.-W."/>
        </authorList>
    </citation>
    <scope>NUCLEOTIDE SEQUENCE [LARGE SCALE GENOMIC DNA]</scope>
    <source>
        <strain evidence="3 4">F39-2</strain>
    </source>
</reference>
<evidence type="ECO:0000313" key="3">
    <source>
        <dbReference type="EMBL" id="QJD98280.1"/>
    </source>
</evidence>
<keyword evidence="4" id="KW-1185">Reference proteome</keyword>
<dbReference type="Proteomes" id="UP000503278">
    <property type="component" value="Chromosome"/>
</dbReference>
<feature type="region of interest" description="Disordered" evidence="1">
    <location>
        <begin position="1"/>
        <end position="72"/>
    </location>
</feature>
<protein>
    <submittedName>
        <fullName evidence="3">HVA1 family protein</fullName>
    </submittedName>
</protein>